<dbReference type="InterPro" id="IPR044298">
    <property type="entry name" value="MIG/MutY"/>
</dbReference>
<dbReference type="InterPro" id="IPR029119">
    <property type="entry name" value="MutY_C"/>
</dbReference>
<keyword evidence="12" id="KW-0234">DNA repair</keyword>
<protein>
    <recommendedName>
        <fullName evidence="5 14">Adenine DNA glycosylase</fullName>
        <ecNumber evidence="4 14">3.2.2.31</ecNumber>
    </recommendedName>
</protein>
<dbReference type="GO" id="GO:0006284">
    <property type="term" value="P:base-excision repair"/>
    <property type="evidence" value="ECO:0007669"/>
    <property type="project" value="UniProtKB-UniRule"/>
</dbReference>
<dbReference type="CDD" id="cd00056">
    <property type="entry name" value="ENDO3c"/>
    <property type="match status" value="1"/>
</dbReference>
<reference evidence="16 17" key="1">
    <citation type="submission" date="2015-09" db="EMBL/GenBank/DDBJ databases">
        <authorList>
            <consortium name="Pathogen Informatics"/>
        </authorList>
    </citation>
    <scope>NUCLEOTIDE SEQUENCE [LARGE SCALE GENOMIC DNA]</scope>
    <source>
        <strain evidence="16 17">2789STDY5608838</strain>
    </source>
</reference>
<name>A0A173WKZ3_9FIRM</name>
<keyword evidence="6" id="KW-0004">4Fe-4S</keyword>
<dbReference type="Gene3D" id="1.10.340.30">
    <property type="entry name" value="Hypothetical protein, domain 2"/>
    <property type="match status" value="1"/>
</dbReference>
<evidence type="ECO:0000259" key="15">
    <source>
        <dbReference type="SMART" id="SM00478"/>
    </source>
</evidence>
<dbReference type="CDD" id="cd03431">
    <property type="entry name" value="NUDIX_DNA_Glycosylase_C-MutY"/>
    <property type="match status" value="1"/>
</dbReference>
<dbReference type="RefSeq" id="WP_055052477.1">
    <property type="nucleotide sequence ID" value="NZ_CYZA01000001.1"/>
</dbReference>
<evidence type="ECO:0000256" key="12">
    <source>
        <dbReference type="ARBA" id="ARBA00023204"/>
    </source>
</evidence>
<comment type="function">
    <text evidence="2">Adenine glycosylase active on G-A mispairs. MutY also corrects error-prone DNA synthesis past GO lesions which are due to the oxidatively damaged form of guanine: 7,8-dihydro-8-oxoguanine (8-oxo-dGTP).</text>
</comment>
<dbReference type="InterPro" id="IPR011257">
    <property type="entry name" value="DNA_glycosylase"/>
</dbReference>
<evidence type="ECO:0000256" key="5">
    <source>
        <dbReference type="ARBA" id="ARBA00022023"/>
    </source>
</evidence>
<feature type="domain" description="HhH-GPD" evidence="15">
    <location>
        <begin position="38"/>
        <end position="189"/>
    </location>
</feature>
<keyword evidence="11" id="KW-0411">Iron-sulfur</keyword>
<keyword evidence="8 14" id="KW-0227">DNA damage</keyword>
<evidence type="ECO:0000256" key="4">
    <source>
        <dbReference type="ARBA" id="ARBA00012045"/>
    </source>
</evidence>
<dbReference type="InterPro" id="IPR015797">
    <property type="entry name" value="NUDIX_hydrolase-like_dom_sf"/>
</dbReference>
<dbReference type="GO" id="GO:0035485">
    <property type="term" value="F:adenine/guanine mispair binding"/>
    <property type="evidence" value="ECO:0007669"/>
    <property type="project" value="TreeGrafter"/>
</dbReference>
<dbReference type="NCBIfam" id="TIGR01084">
    <property type="entry name" value="mutY"/>
    <property type="match status" value="1"/>
</dbReference>
<dbReference type="PANTHER" id="PTHR42944:SF1">
    <property type="entry name" value="ADENINE DNA GLYCOSYLASE"/>
    <property type="match status" value="1"/>
</dbReference>
<accession>A0A173WKZ3</accession>
<evidence type="ECO:0000256" key="9">
    <source>
        <dbReference type="ARBA" id="ARBA00022801"/>
    </source>
</evidence>
<comment type="similarity">
    <text evidence="3 14">Belongs to the Nth/MutY family.</text>
</comment>
<comment type="catalytic activity">
    <reaction evidence="1 14">
        <text>Hydrolyzes free adenine bases from 7,8-dihydro-8-oxoguanine:adenine mismatched double-stranded DNA, leaving an apurinic site.</text>
        <dbReference type="EC" id="3.2.2.31"/>
    </reaction>
</comment>
<dbReference type="GO" id="GO:0032357">
    <property type="term" value="F:oxidized purine DNA binding"/>
    <property type="evidence" value="ECO:0007669"/>
    <property type="project" value="TreeGrafter"/>
</dbReference>
<dbReference type="GO" id="GO:0000701">
    <property type="term" value="F:purine-specific mismatch base pair DNA N-glycosylase activity"/>
    <property type="evidence" value="ECO:0007669"/>
    <property type="project" value="UniProtKB-EC"/>
</dbReference>
<dbReference type="Pfam" id="PF14815">
    <property type="entry name" value="NUDIX_4"/>
    <property type="match status" value="1"/>
</dbReference>
<evidence type="ECO:0000256" key="3">
    <source>
        <dbReference type="ARBA" id="ARBA00008343"/>
    </source>
</evidence>
<comment type="cofactor">
    <cofactor evidence="14">
        <name>[4Fe-4S] cluster</name>
        <dbReference type="ChEBI" id="CHEBI:49883"/>
    </cofactor>
    <text evidence="14">Binds 1 [4Fe-4S] cluster.</text>
</comment>
<evidence type="ECO:0000256" key="6">
    <source>
        <dbReference type="ARBA" id="ARBA00022485"/>
    </source>
</evidence>
<evidence type="ECO:0000256" key="2">
    <source>
        <dbReference type="ARBA" id="ARBA00002933"/>
    </source>
</evidence>
<dbReference type="Proteomes" id="UP000095447">
    <property type="component" value="Unassembled WGS sequence"/>
</dbReference>
<evidence type="ECO:0000256" key="1">
    <source>
        <dbReference type="ARBA" id="ARBA00000843"/>
    </source>
</evidence>
<keyword evidence="7" id="KW-0479">Metal-binding</keyword>
<sequence>MVLEEIVRPLVKWYRDNKRILPWRDKDNAYYTWVSEIMLQQTRVEAVKPYFQRFITELPDIQSLAECPEEKLLKLWEGLGYYNRVRNMQEAAKTVKDEYNGRLPEDYQALLSLKGIGSYTAGAIASIAYGEKVPAVDGNVLRVISRITESTEDISRQSVRRKIEQQVSQIMPSDCPGDFNQALMELGAVICVPNGQAKCAECPIAFTCLAHRHDKADMIPVKAPKKARTQDNRTVFIIQDGECTAIRKRPEKGLLAGLYELPNTQGHLKSEDALLYVKELGLDPLYIEELPPAKHIFSHIEWRMQAYRIKVSSLKTTQDKELIFVSKEQSGKQYAIPSAFGAYAKYIKEETTR</sequence>
<keyword evidence="13 14" id="KW-0326">Glycosidase</keyword>
<dbReference type="GO" id="GO:0046872">
    <property type="term" value="F:metal ion binding"/>
    <property type="evidence" value="ECO:0007669"/>
    <property type="project" value="UniProtKB-UniRule"/>
</dbReference>
<dbReference type="EC" id="3.2.2.31" evidence="4 14"/>
<dbReference type="SUPFAM" id="SSF48150">
    <property type="entry name" value="DNA-glycosylase"/>
    <property type="match status" value="1"/>
</dbReference>
<dbReference type="SUPFAM" id="SSF55811">
    <property type="entry name" value="Nudix"/>
    <property type="match status" value="1"/>
</dbReference>
<evidence type="ECO:0000256" key="7">
    <source>
        <dbReference type="ARBA" id="ARBA00022723"/>
    </source>
</evidence>
<dbReference type="PANTHER" id="PTHR42944">
    <property type="entry name" value="ADENINE DNA GLYCOSYLASE"/>
    <property type="match status" value="1"/>
</dbReference>
<dbReference type="GO" id="GO:0051539">
    <property type="term" value="F:4 iron, 4 sulfur cluster binding"/>
    <property type="evidence" value="ECO:0007669"/>
    <property type="project" value="UniProtKB-UniRule"/>
</dbReference>
<dbReference type="EMBL" id="CYZA01000001">
    <property type="protein sequence ID" value="CUN40141.1"/>
    <property type="molecule type" value="Genomic_DNA"/>
</dbReference>
<evidence type="ECO:0000256" key="14">
    <source>
        <dbReference type="RuleBase" id="RU365096"/>
    </source>
</evidence>
<evidence type="ECO:0000256" key="11">
    <source>
        <dbReference type="ARBA" id="ARBA00023014"/>
    </source>
</evidence>
<keyword evidence="9 16" id="KW-0378">Hydrolase</keyword>
<dbReference type="FunFam" id="1.10.340.30:FF:000002">
    <property type="entry name" value="Adenine DNA glycosylase"/>
    <property type="match status" value="1"/>
</dbReference>
<dbReference type="SMART" id="SM00478">
    <property type="entry name" value="ENDO3c"/>
    <property type="match status" value="1"/>
</dbReference>
<dbReference type="GO" id="GO:0006298">
    <property type="term" value="P:mismatch repair"/>
    <property type="evidence" value="ECO:0007669"/>
    <property type="project" value="TreeGrafter"/>
</dbReference>
<organism evidence="16 17">
    <name type="scientific">Blautia obeum</name>
    <dbReference type="NCBI Taxonomy" id="40520"/>
    <lineage>
        <taxon>Bacteria</taxon>
        <taxon>Bacillati</taxon>
        <taxon>Bacillota</taxon>
        <taxon>Clostridia</taxon>
        <taxon>Lachnospirales</taxon>
        <taxon>Lachnospiraceae</taxon>
        <taxon>Blautia</taxon>
    </lineage>
</organism>
<dbReference type="Gene3D" id="1.10.1670.10">
    <property type="entry name" value="Helix-hairpin-Helix base-excision DNA repair enzymes (C-terminal)"/>
    <property type="match status" value="1"/>
</dbReference>
<dbReference type="GO" id="GO:0034039">
    <property type="term" value="F:8-oxo-7,8-dihydroguanine DNA N-glycosylase activity"/>
    <property type="evidence" value="ECO:0007669"/>
    <property type="project" value="TreeGrafter"/>
</dbReference>
<dbReference type="InterPro" id="IPR005760">
    <property type="entry name" value="A/G_AdeGlyc_MutY"/>
</dbReference>
<evidence type="ECO:0000256" key="13">
    <source>
        <dbReference type="ARBA" id="ARBA00023295"/>
    </source>
</evidence>
<dbReference type="Pfam" id="PF00730">
    <property type="entry name" value="HhH-GPD"/>
    <property type="match status" value="1"/>
</dbReference>
<evidence type="ECO:0000313" key="16">
    <source>
        <dbReference type="EMBL" id="CUN40141.1"/>
    </source>
</evidence>
<proteinExistence type="inferred from homology"/>
<dbReference type="InterPro" id="IPR023170">
    <property type="entry name" value="HhH_base_excis_C"/>
</dbReference>
<evidence type="ECO:0000313" key="17">
    <source>
        <dbReference type="Proteomes" id="UP000095447"/>
    </source>
</evidence>
<evidence type="ECO:0000256" key="10">
    <source>
        <dbReference type="ARBA" id="ARBA00023004"/>
    </source>
</evidence>
<keyword evidence="10 14" id="KW-0408">Iron</keyword>
<dbReference type="Gene3D" id="3.90.79.10">
    <property type="entry name" value="Nucleoside Triphosphate Pyrophosphohydrolase"/>
    <property type="match status" value="1"/>
</dbReference>
<evidence type="ECO:0000256" key="8">
    <source>
        <dbReference type="ARBA" id="ARBA00022763"/>
    </source>
</evidence>
<dbReference type="InterPro" id="IPR003265">
    <property type="entry name" value="HhH-GPD_domain"/>
</dbReference>
<dbReference type="AlphaFoldDB" id="A0A173WKZ3"/>
<gene>
    <name evidence="16" type="primary">mutY</name>
    <name evidence="16" type="ORF">ERS852395_00211</name>
</gene>